<reference evidence="2" key="1">
    <citation type="submission" date="2021-02" db="EMBL/GenBank/DDBJ databases">
        <authorList>
            <person name="Nowell W R."/>
        </authorList>
    </citation>
    <scope>NUCLEOTIDE SEQUENCE</scope>
</reference>
<dbReference type="Proteomes" id="UP000663866">
    <property type="component" value="Unassembled WGS sequence"/>
</dbReference>
<evidence type="ECO:0000313" key="2">
    <source>
        <dbReference type="EMBL" id="CAF3754498.1"/>
    </source>
</evidence>
<accession>A0A818YHX2</accession>
<name>A0A818YHX2_9BILA</name>
<evidence type="ECO:0000313" key="1">
    <source>
        <dbReference type="EMBL" id="CAF3745711.1"/>
    </source>
</evidence>
<dbReference type="AlphaFoldDB" id="A0A818YHX2"/>
<keyword evidence="4" id="KW-1185">Reference proteome</keyword>
<dbReference type="EMBL" id="CAJOBF010000130">
    <property type="protein sequence ID" value="CAF3754498.1"/>
    <property type="molecule type" value="Genomic_DNA"/>
</dbReference>
<protein>
    <submittedName>
        <fullName evidence="2">Uncharacterized protein</fullName>
    </submittedName>
</protein>
<evidence type="ECO:0000313" key="3">
    <source>
        <dbReference type="Proteomes" id="UP000663842"/>
    </source>
</evidence>
<comment type="caution">
    <text evidence="2">The sequence shown here is derived from an EMBL/GenBank/DDBJ whole genome shotgun (WGS) entry which is preliminary data.</text>
</comment>
<organism evidence="2 3">
    <name type="scientific">Rotaria magnacalcarata</name>
    <dbReference type="NCBI Taxonomy" id="392030"/>
    <lineage>
        <taxon>Eukaryota</taxon>
        <taxon>Metazoa</taxon>
        <taxon>Spiralia</taxon>
        <taxon>Gnathifera</taxon>
        <taxon>Rotifera</taxon>
        <taxon>Eurotatoria</taxon>
        <taxon>Bdelloidea</taxon>
        <taxon>Philodinida</taxon>
        <taxon>Philodinidae</taxon>
        <taxon>Rotaria</taxon>
    </lineage>
</organism>
<dbReference type="Proteomes" id="UP000663842">
    <property type="component" value="Unassembled WGS sequence"/>
</dbReference>
<evidence type="ECO:0000313" key="4">
    <source>
        <dbReference type="Proteomes" id="UP000663866"/>
    </source>
</evidence>
<gene>
    <name evidence="1" type="ORF">OVN521_LOCUS835</name>
    <name evidence="2" type="ORF">UXM345_LOCUS2198</name>
</gene>
<dbReference type="EMBL" id="CAJOBG010000049">
    <property type="protein sequence ID" value="CAF3745711.1"/>
    <property type="molecule type" value="Genomic_DNA"/>
</dbReference>
<sequence length="192" mass="22107">MAVDRSLPAMQQPSACFSCHVLGISSASALGAYMFYQAKRLLDTAEQISCKCEQCLTEYSIFDIIIKLYKKSTGENLICAKYDGIVNETSQTENIKSRDKSIAVMRLFNGEMETLFRILKDIDKIKIHQLSMKINRDIQVIIEKDDIDINFNSSRSRYTQNLRNEIVTYELKSLPAWFARSTVFVERDDEFD</sequence>
<proteinExistence type="predicted"/>